<organism evidence="3 4">
    <name type="scientific">Duganella guangzhouensis</name>
    <dbReference type="NCBI Taxonomy" id="2666084"/>
    <lineage>
        <taxon>Bacteria</taxon>
        <taxon>Pseudomonadati</taxon>
        <taxon>Pseudomonadota</taxon>
        <taxon>Betaproteobacteria</taxon>
        <taxon>Burkholderiales</taxon>
        <taxon>Oxalobacteraceae</taxon>
        <taxon>Telluria group</taxon>
        <taxon>Duganella</taxon>
    </lineage>
</organism>
<comment type="caution">
    <text evidence="3">The sequence shown here is derived from an EMBL/GenBank/DDBJ whole genome shotgun (WGS) entry which is preliminary data.</text>
</comment>
<evidence type="ECO:0000313" key="4">
    <source>
        <dbReference type="Proteomes" id="UP000433309"/>
    </source>
</evidence>
<evidence type="ECO:0000256" key="1">
    <source>
        <dbReference type="SAM" id="SignalP"/>
    </source>
</evidence>
<evidence type="ECO:0000259" key="2">
    <source>
        <dbReference type="Pfam" id="PF05229"/>
    </source>
</evidence>
<feature type="signal peptide" evidence="1">
    <location>
        <begin position="1"/>
        <end position="23"/>
    </location>
</feature>
<accession>A0A6I2L6K0</accession>
<feature type="domain" description="Spore coat protein U/FanG" evidence="2">
    <location>
        <begin position="204"/>
        <end position="334"/>
    </location>
</feature>
<dbReference type="InterPro" id="IPR053167">
    <property type="entry name" value="Spore_coat_component"/>
</dbReference>
<dbReference type="RefSeq" id="WP_154382590.1">
    <property type="nucleotide sequence ID" value="NZ_WKJK01000019.1"/>
</dbReference>
<dbReference type="SMART" id="SM00972">
    <property type="entry name" value="SCPU"/>
    <property type="match status" value="2"/>
</dbReference>
<dbReference type="PANTHER" id="PTHR37089">
    <property type="entry name" value="PROTEIN U-RELATED"/>
    <property type="match status" value="1"/>
</dbReference>
<name>A0A6I2L6K0_9BURK</name>
<dbReference type="Pfam" id="PF05229">
    <property type="entry name" value="SCPU"/>
    <property type="match status" value="2"/>
</dbReference>
<dbReference type="Proteomes" id="UP000433309">
    <property type="component" value="Unassembled WGS sequence"/>
</dbReference>
<proteinExistence type="predicted"/>
<dbReference type="AlphaFoldDB" id="A0A6I2L6K0"/>
<dbReference type="EMBL" id="WKJK01000019">
    <property type="protein sequence ID" value="MRW93811.1"/>
    <property type="molecule type" value="Genomic_DNA"/>
</dbReference>
<reference evidence="3 4" key="1">
    <citation type="submission" date="2019-11" db="EMBL/GenBank/DDBJ databases">
        <title>Novel species isolated from a subtropical stream in China.</title>
        <authorList>
            <person name="Lu H."/>
        </authorList>
    </citation>
    <scope>NUCLEOTIDE SEQUENCE [LARGE SCALE GENOMIC DNA]</scope>
    <source>
        <strain evidence="3 4">FT80W</strain>
    </source>
</reference>
<protein>
    <submittedName>
        <fullName evidence="3">Fimbrial major subunit CsuA/B family protein</fullName>
    </submittedName>
</protein>
<keyword evidence="4" id="KW-1185">Reference proteome</keyword>
<dbReference type="InterPro" id="IPR007893">
    <property type="entry name" value="Spore_coat_U/FanG"/>
</dbReference>
<sequence length="337" mass="34538">MMARRWLLLLGVLLALLSGPARADNCTIASSDFAFASVSSISSSDVYASRTFVVTCNWTNFLGSLLTPNVTVCLTLGGGTNSSASDTATRQLSNGGAVVANYNIYTDASYSAAKVWGGWAGTNTASQGIAFQLVKSGGVGSLTQNVPLYARLSADATLAANAVGVDNAAVTSNFGAGSALMQYQFSLTGVLGCLIPTGSVAIPFQVSSTVINDCNISIGNLAFPDSGMLSGTLSSSASMSLRCSKSTLYRLLLSSGVNSANPAARRMKNVNSTETVLYQLLDAPSGNAWGDGNNGTTVVSGQGDGTTVTKVVYGKVPSQSTPSPGDYKDTVTVTVQF</sequence>
<feature type="domain" description="Spore coat protein U/FanG" evidence="2">
    <location>
        <begin position="20"/>
        <end position="160"/>
    </location>
</feature>
<evidence type="ECO:0000313" key="3">
    <source>
        <dbReference type="EMBL" id="MRW93811.1"/>
    </source>
</evidence>
<gene>
    <name evidence="3" type="ORF">GJ699_27835</name>
</gene>
<keyword evidence="1" id="KW-0732">Signal</keyword>
<feature type="chain" id="PRO_5026039384" evidence="1">
    <location>
        <begin position="24"/>
        <end position="337"/>
    </location>
</feature>